<dbReference type="Gene3D" id="1.10.10.10">
    <property type="entry name" value="Winged helix-like DNA-binding domain superfamily/Winged helix DNA-binding domain"/>
    <property type="match status" value="1"/>
</dbReference>
<organism evidence="4 5">
    <name type="scientific">Nocardioides aquaticus</name>
    <dbReference type="NCBI Taxonomy" id="160826"/>
    <lineage>
        <taxon>Bacteria</taxon>
        <taxon>Bacillati</taxon>
        <taxon>Actinomycetota</taxon>
        <taxon>Actinomycetes</taxon>
        <taxon>Propionibacteriales</taxon>
        <taxon>Nocardioidaceae</taxon>
        <taxon>Nocardioides</taxon>
    </lineage>
</organism>
<keyword evidence="1" id="KW-0805">Transcription regulation</keyword>
<dbReference type="Proteomes" id="UP000679307">
    <property type="component" value="Chromosome"/>
</dbReference>
<dbReference type="Gene3D" id="3.30.450.40">
    <property type="match status" value="1"/>
</dbReference>
<feature type="domain" description="ANTAR" evidence="3">
    <location>
        <begin position="171"/>
        <end position="220"/>
    </location>
</feature>
<evidence type="ECO:0000256" key="2">
    <source>
        <dbReference type="ARBA" id="ARBA00023163"/>
    </source>
</evidence>
<dbReference type="InterPro" id="IPR029016">
    <property type="entry name" value="GAF-like_dom_sf"/>
</dbReference>
<evidence type="ECO:0000256" key="1">
    <source>
        <dbReference type="ARBA" id="ARBA00023015"/>
    </source>
</evidence>
<keyword evidence="5" id="KW-1185">Reference proteome</keyword>
<dbReference type="InterPro" id="IPR005561">
    <property type="entry name" value="ANTAR"/>
</dbReference>
<dbReference type="SMART" id="SM01012">
    <property type="entry name" value="ANTAR"/>
    <property type="match status" value="1"/>
</dbReference>
<sequence length="237" mass="24327">MTTSPDGTIPAAGRGLGVALDALSVATAAELRTSGVVITVMAAGAAEASVGSSGGTVRAWEQLQLDVGEGPSRSAFATGLSQAVPDLESDDELVRWPGYVSQARRAGLRSVHAFPLQLGASRLGALTAYGSRPGHLSSASLRVCLAAADRATALILAGETEWCADDPGSDDVFQLPSEVYQAQGMVMTQLGCSLAEALARLRGHAYAGDLTLTELAAEVLEGRTRFGPETPVARPPP</sequence>
<dbReference type="EMBL" id="CP075371">
    <property type="protein sequence ID" value="QVT79807.1"/>
    <property type="molecule type" value="Genomic_DNA"/>
</dbReference>
<evidence type="ECO:0000313" key="5">
    <source>
        <dbReference type="Proteomes" id="UP000679307"/>
    </source>
</evidence>
<reference evidence="4 5" key="1">
    <citation type="submission" date="2021-05" db="EMBL/GenBank/DDBJ databases">
        <title>Complete genome of Nocardioides aquaticus KCTC 9944T isolated from meromictic and hypersaline Ekho Lake, Antarctica.</title>
        <authorList>
            <person name="Hwang K."/>
            <person name="Kim K.M."/>
            <person name="Choe H."/>
        </authorList>
    </citation>
    <scope>NUCLEOTIDE SEQUENCE [LARGE SCALE GENOMIC DNA]</scope>
    <source>
        <strain evidence="4 5">KCTC 9944</strain>
    </source>
</reference>
<name>A0ABX8EI89_9ACTN</name>
<keyword evidence="2" id="KW-0804">Transcription</keyword>
<dbReference type="RefSeq" id="WP_214059209.1">
    <property type="nucleotide sequence ID" value="NZ_BAAAHS010000014.1"/>
</dbReference>
<proteinExistence type="predicted"/>
<evidence type="ECO:0000313" key="4">
    <source>
        <dbReference type="EMBL" id="QVT79807.1"/>
    </source>
</evidence>
<evidence type="ECO:0000259" key="3">
    <source>
        <dbReference type="SMART" id="SM01012"/>
    </source>
</evidence>
<gene>
    <name evidence="4" type="ORF">ENKNEFLB_02197</name>
</gene>
<dbReference type="Pfam" id="PF03861">
    <property type="entry name" value="ANTAR"/>
    <property type="match status" value="1"/>
</dbReference>
<dbReference type="InterPro" id="IPR036388">
    <property type="entry name" value="WH-like_DNA-bd_sf"/>
</dbReference>
<accession>A0ABX8EI89</accession>
<dbReference type="SUPFAM" id="SSF55781">
    <property type="entry name" value="GAF domain-like"/>
    <property type="match status" value="1"/>
</dbReference>
<protein>
    <recommendedName>
        <fullName evidence="3">ANTAR domain-containing protein</fullName>
    </recommendedName>
</protein>